<keyword evidence="1" id="KW-0479">Metal-binding</keyword>
<dbReference type="GO" id="GO:0008270">
    <property type="term" value="F:zinc ion binding"/>
    <property type="evidence" value="ECO:0007669"/>
    <property type="project" value="UniProtKB-KW"/>
</dbReference>
<evidence type="ECO:0000256" key="2">
    <source>
        <dbReference type="SAM" id="MobiDB-lite"/>
    </source>
</evidence>
<feature type="region of interest" description="Disordered" evidence="2">
    <location>
        <begin position="390"/>
        <end position="532"/>
    </location>
</feature>
<dbReference type="InterPro" id="IPR013083">
    <property type="entry name" value="Znf_RING/FYVE/PHD"/>
</dbReference>
<organism evidence="5 6">
    <name type="scientific">Nannochloropsis salina CCMP1776</name>
    <dbReference type="NCBI Taxonomy" id="1027361"/>
    <lineage>
        <taxon>Eukaryota</taxon>
        <taxon>Sar</taxon>
        <taxon>Stramenopiles</taxon>
        <taxon>Ochrophyta</taxon>
        <taxon>Eustigmatophyceae</taxon>
        <taxon>Eustigmatales</taxon>
        <taxon>Monodopsidaceae</taxon>
        <taxon>Microchloropsis</taxon>
        <taxon>Microchloropsis salina</taxon>
    </lineage>
</organism>
<keyword evidence="6" id="KW-1185">Reference proteome</keyword>
<dbReference type="OrthoDB" id="8062037at2759"/>
<dbReference type="PROSITE" id="PS50089">
    <property type="entry name" value="ZF_RING_2"/>
    <property type="match status" value="1"/>
</dbReference>
<feature type="compositionally biased region" description="Low complexity" evidence="2">
    <location>
        <begin position="516"/>
        <end position="532"/>
    </location>
</feature>
<sequence>MDGGLSPSSILHGLGSIRTGQWTSALTATWHITQIVAAVLVLIAERGRSCDQKLNLWLIVSTCRVVLRLALSSVALKMSNAAWAHMRPLLLFMPPLTQAQATERSPAGPRPPTPARPPTPPRDALVVRIHPEGPPTVRDAGLSAERGSARGERRQRQGWEVEGGGEERGEEGAAPEEGRGRRRRPSQDRRAARATATVDAEAGPRTRGRTSAGAPHPDEGGQGPSMLVEKAREILDIFALIWFTLGNAWVFGSRYCRFTSPGIFYVSLGIIVMTYVTMLFPVLLALLFVPFACFCMPCFLRLAIQLQAQDRASRGASSAEINALPVVKFVVGMFDGAEAGTCAICLAEYEEGEALRLLQCPGKHHFHVGCVDQWLRINAICPCCREEVVHSSGAPGREGEGGGDGNGGRDLEAGGREVEAEDGGTVGWQEEEEEEEEGEEEGEGEGEEEEEGAEEAKEEEVEGEEEEREREEEGEEPPRRRYGEEDPREGRGWDRGIRTGEALARAGRQETALVLRPRSPAAHRAGPGGPTAAAAAAAAAARGSSILSTVGSAVASPEGLPRALWAGQGRGMTLLLESAQAVAREGALIPRPRFTLTPLAAAVQGWQGRGGAHAPRGEEGPREGGGEGGRNRERPHDERFRQASQTPARTLSPPAAHMGRAAGDVGEEGWAWGSGFISVGGTAAPGGGPLSPSSSASSSSWFE</sequence>
<accession>A0A4D9D3Q3</accession>
<feature type="compositionally biased region" description="Basic and acidic residues" evidence="2">
    <location>
        <begin position="407"/>
        <end position="418"/>
    </location>
</feature>
<dbReference type="InterPro" id="IPR001841">
    <property type="entry name" value="Znf_RING"/>
</dbReference>
<feature type="domain" description="RING-type" evidence="4">
    <location>
        <begin position="342"/>
        <end position="385"/>
    </location>
</feature>
<protein>
    <recommendedName>
        <fullName evidence="4">RING-type domain-containing protein</fullName>
    </recommendedName>
</protein>
<keyword evidence="1" id="KW-0862">Zinc</keyword>
<keyword evidence="3" id="KW-1133">Transmembrane helix</keyword>
<keyword evidence="3" id="KW-0472">Membrane</keyword>
<feature type="transmembrane region" description="Helical" evidence="3">
    <location>
        <begin position="258"/>
        <end position="276"/>
    </location>
</feature>
<feature type="transmembrane region" description="Helical" evidence="3">
    <location>
        <begin position="20"/>
        <end position="44"/>
    </location>
</feature>
<keyword evidence="3" id="KW-0812">Transmembrane</keyword>
<reference evidence="5 6" key="1">
    <citation type="submission" date="2019-01" db="EMBL/GenBank/DDBJ databases">
        <title>Nuclear Genome Assembly of the Microalgal Biofuel strain Nannochloropsis salina CCMP1776.</title>
        <authorList>
            <person name="Hovde B."/>
        </authorList>
    </citation>
    <scope>NUCLEOTIDE SEQUENCE [LARGE SCALE GENOMIC DNA]</scope>
    <source>
        <strain evidence="5 6">CCMP1776</strain>
    </source>
</reference>
<feature type="transmembrane region" description="Helical" evidence="3">
    <location>
        <begin position="56"/>
        <end position="76"/>
    </location>
</feature>
<feature type="transmembrane region" description="Helical" evidence="3">
    <location>
        <begin position="234"/>
        <end position="251"/>
    </location>
</feature>
<dbReference type="SUPFAM" id="SSF57850">
    <property type="entry name" value="RING/U-box"/>
    <property type="match status" value="1"/>
</dbReference>
<feature type="compositionally biased region" description="Low complexity" evidence="2">
    <location>
        <begin position="690"/>
        <end position="703"/>
    </location>
</feature>
<dbReference type="EMBL" id="SDOX01000009">
    <property type="protein sequence ID" value="TFJ86351.1"/>
    <property type="molecule type" value="Genomic_DNA"/>
</dbReference>
<proteinExistence type="predicted"/>
<dbReference type="Proteomes" id="UP000355283">
    <property type="component" value="Unassembled WGS sequence"/>
</dbReference>
<evidence type="ECO:0000256" key="3">
    <source>
        <dbReference type="SAM" id="Phobius"/>
    </source>
</evidence>
<feature type="region of interest" description="Disordered" evidence="2">
    <location>
        <begin position="100"/>
        <end position="224"/>
    </location>
</feature>
<dbReference type="PANTHER" id="PTHR46225">
    <property type="entry name" value="C3H4 TYPE ZINC FINGER PROTEIN"/>
    <property type="match status" value="1"/>
</dbReference>
<feature type="compositionally biased region" description="Basic and acidic residues" evidence="2">
    <location>
        <begin position="476"/>
        <end position="498"/>
    </location>
</feature>
<evidence type="ECO:0000256" key="1">
    <source>
        <dbReference type="PROSITE-ProRule" id="PRU00175"/>
    </source>
</evidence>
<evidence type="ECO:0000259" key="4">
    <source>
        <dbReference type="PROSITE" id="PS50089"/>
    </source>
</evidence>
<feature type="compositionally biased region" description="Basic and acidic residues" evidence="2">
    <location>
        <begin position="147"/>
        <end position="191"/>
    </location>
</feature>
<evidence type="ECO:0000313" key="5">
    <source>
        <dbReference type="EMBL" id="TFJ86351.1"/>
    </source>
</evidence>
<dbReference type="Gene3D" id="3.30.40.10">
    <property type="entry name" value="Zinc/RING finger domain, C3HC4 (zinc finger)"/>
    <property type="match status" value="1"/>
</dbReference>
<gene>
    <name evidence="5" type="ORF">NSK_002559</name>
</gene>
<evidence type="ECO:0000313" key="6">
    <source>
        <dbReference type="Proteomes" id="UP000355283"/>
    </source>
</evidence>
<dbReference type="AlphaFoldDB" id="A0A4D9D3Q3"/>
<keyword evidence="1" id="KW-0863">Zinc-finger</keyword>
<feature type="compositionally biased region" description="Pro residues" evidence="2">
    <location>
        <begin position="108"/>
        <end position="121"/>
    </location>
</feature>
<feature type="compositionally biased region" description="Basic and acidic residues" evidence="2">
    <location>
        <begin position="615"/>
        <end position="641"/>
    </location>
</feature>
<dbReference type="PANTHER" id="PTHR46225:SF19">
    <property type="entry name" value="RING-TYPE DOMAIN-CONTAINING PROTEIN"/>
    <property type="match status" value="1"/>
</dbReference>
<comment type="caution">
    <text evidence="5">The sequence shown here is derived from an EMBL/GenBank/DDBJ whole genome shotgun (WGS) entry which is preliminary data.</text>
</comment>
<dbReference type="Pfam" id="PF13639">
    <property type="entry name" value="zf-RING_2"/>
    <property type="match status" value="1"/>
</dbReference>
<feature type="compositionally biased region" description="Acidic residues" evidence="2">
    <location>
        <begin position="429"/>
        <end position="475"/>
    </location>
</feature>
<feature type="region of interest" description="Disordered" evidence="2">
    <location>
        <begin position="606"/>
        <end position="703"/>
    </location>
</feature>
<name>A0A4D9D3Q3_9STRA</name>